<dbReference type="Gene3D" id="1.10.10.60">
    <property type="entry name" value="Homeodomain-like"/>
    <property type="match status" value="2"/>
</dbReference>
<protein>
    <submittedName>
        <fullName evidence="5">AraC family transcriptional regulator</fullName>
    </submittedName>
</protein>
<name>A0A559JHU3_9BACL</name>
<dbReference type="OrthoDB" id="9807321at2"/>
<dbReference type="Pfam" id="PF02311">
    <property type="entry name" value="AraC_binding"/>
    <property type="match status" value="1"/>
</dbReference>
<keyword evidence="6" id="KW-1185">Reference proteome</keyword>
<evidence type="ECO:0000256" key="3">
    <source>
        <dbReference type="ARBA" id="ARBA00023163"/>
    </source>
</evidence>
<dbReference type="PANTHER" id="PTHR43280">
    <property type="entry name" value="ARAC-FAMILY TRANSCRIPTIONAL REGULATOR"/>
    <property type="match status" value="1"/>
</dbReference>
<dbReference type="SUPFAM" id="SSF46689">
    <property type="entry name" value="Homeodomain-like"/>
    <property type="match status" value="2"/>
</dbReference>
<keyword evidence="2" id="KW-0238">DNA-binding</keyword>
<dbReference type="InterPro" id="IPR003313">
    <property type="entry name" value="AraC-bd"/>
</dbReference>
<dbReference type="InterPro" id="IPR037923">
    <property type="entry name" value="HTH-like"/>
</dbReference>
<dbReference type="GO" id="GO:0043565">
    <property type="term" value="F:sequence-specific DNA binding"/>
    <property type="evidence" value="ECO:0007669"/>
    <property type="project" value="InterPro"/>
</dbReference>
<evidence type="ECO:0000313" key="5">
    <source>
        <dbReference type="EMBL" id="TVX99438.1"/>
    </source>
</evidence>
<evidence type="ECO:0000259" key="4">
    <source>
        <dbReference type="PROSITE" id="PS01124"/>
    </source>
</evidence>
<keyword evidence="1" id="KW-0805">Transcription regulation</keyword>
<evidence type="ECO:0000256" key="2">
    <source>
        <dbReference type="ARBA" id="ARBA00023125"/>
    </source>
</evidence>
<dbReference type="InterPro" id="IPR020449">
    <property type="entry name" value="Tscrpt_reg_AraC-type_HTH"/>
</dbReference>
<sequence>MDYEFLNGFSPKLLNVVTRDPGFWRDFSYRLMRERTSLHILAYVYGGSGKLQFGHREVGLRAGMVFQLWPGLRMVLETTAEDPICFYSVHFQYGVLHWDGVQATWRQGSGPLLIGDTIMNLEAAGPELREAFERLYRLWSEKDAGYEWESRVVMLEAVRLVAAGEARDSVGKGGSATAVREAIVYMKNHYSKEIGREDVARHVALSPAYLSSKFKKHTGSSPIQYLNKLRLDHAKQLLRQSEMPIRQVAEEVGFADSFYFSRLFTKETGMSPREYRKA</sequence>
<evidence type="ECO:0000313" key="6">
    <source>
        <dbReference type="Proteomes" id="UP000317036"/>
    </source>
</evidence>
<proteinExistence type="predicted"/>
<dbReference type="PROSITE" id="PS01124">
    <property type="entry name" value="HTH_ARAC_FAMILY_2"/>
    <property type="match status" value="1"/>
</dbReference>
<dbReference type="GO" id="GO:0003700">
    <property type="term" value="F:DNA-binding transcription factor activity"/>
    <property type="evidence" value="ECO:0007669"/>
    <property type="project" value="InterPro"/>
</dbReference>
<dbReference type="PANTHER" id="PTHR43280:SF2">
    <property type="entry name" value="HTH-TYPE TRANSCRIPTIONAL REGULATOR EXSA"/>
    <property type="match status" value="1"/>
</dbReference>
<gene>
    <name evidence="5" type="ORF">FPZ49_33745</name>
</gene>
<dbReference type="InterPro" id="IPR009057">
    <property type="entry name" value="Homeodomain-like_sf"/>
</dbReference>
<reference evidence="5 6" key="1">
    <citation type="submission" date="2019-07" db="EMBL/GenBank/DDBJ databases">
        <authorList>
            <person name="Kim J."/>
        </authorList>
    </citation>
    <scope>NUCLEOTIDE SEQUENCE [LARGE SCALE GENOMIC DNA]</scope>
    <source>
        <strain evidence="5 6">JC52</strain>
    </source>
</reference>
<dbReference type="EMBL" id="VNJI01000080">
    <property type="protein sequence ID" value="TVX99438.1"/>
    <property type="molecule type" value="Genomic_DNA"/>
</dbReference>
<dbReference type="Proteomes" id="UP000317036">
    <property type="component" value="Unassembled WGS sequence"/>
</dbReference>
<dbReference type="InterPro" id="IPR018062">
    <property type="entry name" value="HTH_AraC-typ_CS"/>
</dbReference>
<comment type="caution">
    <text evidence="5">The sequence shown here is derived from an EMBL/GenBank/DDBJ whole genome shotgun (WGS) entry which is preliminary data.</text>
</comment>
<keyword evidence="3" id="KW-0804">Transcription</keyword>
<dbReference type="InterPro" id="IPR018060">
    <property type="entry name" value="HTH_AraC"/>
</dbReference>
<dbReference type="PRINTS" id="PR00032">
    <property type="entry name" value="HTHARAC"/>
</dbReference>
<dbReference type="PROSITE" id="PS00041">
    <property type="entry name" value="HTH_ARAC_FAMILY_1"/>
    <property type="match status" value="1"/>
</dbReference>
<dbReference type="RefSeq" id="WP_144854863.1">
    <property type="nucleotide sequence ID" value="NZ_VNJI01000080.1"/>
</dbReference>
<evidence type="ECO:0000256" key="1">
    <source>
        <dbReference type="ARBA" id="ARBA00023015"/>
    </source>
</evidence>
<dbReference type="Pfam" id="PF12833">
    <property type="entry name" value="HTH_18"/>
    <property type="match status" value="1"/>
</dbReference>
<feature type="domain" description="HTH araC/xylS-type" evidence="4">
    <location>
        <begin position="180"/>
        <end position="278"/>
    </location>
</feature>
<organism evidence="5 6">
    <name type="scientific">Paenibacillus cremeus</name>
    <dbReference type="NCBI Taxonomy" id="2163881"/>
    <lineage>
        <taxon>Bacteria</taxon>
        <taxon>Bacillati</taxon>
        <taxon>Bacillota</taxon>
        <taxon>Bacilli</taxon>
        <taxon>Bacillales</taxon>
        <taxon>Paenibacillaceae</taxon>
        <taxon>Paenibacillus</taxon>
    </lineage>
</organism>
<dbReference type="AlphaFoldDB" id="A0A559JHU3"/>
<dbReference type="SMART" id="SM00342">
    <property type="entry name" value="HTH_ARAC"/>
    <property type="match status" value="1"/>
</dbReference>
<accession>A0A559JHU3</accession>
<dbReference type="SUPFAM" id="SSF51215">
    <property type="entry name" value="Regulatory protein AraC"/>
    <property type="match status" value="1"/>
</dbReference>